<dbReference type="RefSeq" id="WP_394356937.1">
    <property type="nucleotide sequence ID" value="NZ_JARFPK010000009.1"/>
</dbReference>
<reference evidence="2 3" key="1">
    <citation type="submission" date="2023-03" db="EMBL/GenBank/DDBJ databases">
        <title>WGS of Methanotrichaceae archaeon Mx.</title>
        <authorList>
            <person name="Sorokin D.Y."/>
            <person name="Merkel A.Y."/>
        </authorList>
    </citation>
    <scope>NUCLEOTIDE SEQUENCE [LARGE SCALE GENOMIC DNA]</scope>
    <source>
        <strain evidence="2 3">Mx</strain>
    </source>
</reference>
<comment type="caution">
    <text evidence="2">The sequence shown here is derived from an EMBL/GenBank/DDBJ whole genome shotgun (WGS) entry which is preliminary data.</text>
</comment>
<evidence type="ECO:0000313" key="2">
    <source>
        <dbReference type="EMBL" id="MDF0590187.1"/>
    </source>
</evidence>
<evidence type="ECO:0000313" key="3">
    <source>
        <dbReference type="Proteomes" id="UP001220010"/>
    </source>
</evidence>
<dbReference type="Pfam" id="PF00476">
    <property type="entry name" value="DNA_pol_A"/>
    <property type="match status" value="1"/>
</dbReference>
<dbReference type="EMBL" id="JARFPK010000009">
    <property type="protein sequence ID" value="MDF0590187.1"/>
    <property type="molecule type" value="Genomic_DNA"/>
</dbReference>
<dbReference type="InterPro" id="IPR043502">
    <property type="entry name" value="DNA/RNA_pol_sf"/>
</dbReference>
<proteinExistence type="predicted"/>
<organism evidence="2 3">
    <name type="scientific">Candidatus Methanocrinis natronophilus</name>
    <dbReference type="NCBI Taxonomy" id="3033396"/>
    <lineage>
        <taxon>Archaea</taxon>
        <taxon>Methanobacteriati</taxon>
        <taxon>Methanobacteriota</taxon>
        <taxon>Stenosarchaea group</taxon>
        <taxon>Methanomicrobia</taxon>
        <taxon>Methanotrichales</taxon>
        <taxon>Methanotrichaceae</taxon>
        <taxon>Methanocrinis</taxon>
    </lineage>
</organism>
<name>A0ABT5X6F7_9EURY</name>
<feature type="domain" description="DNA-directed DNA polymerase family A palm" evidence="1">
    <location>
        <begin position="4"/>
        <end position="58"/>
    </location>
</feature>
<accession>A0ABT5X6F7</accession>
<dbReference type="InterPro" id="IPR001098">
    <property type="entry name" value="DNA-dir_DNA_pol_A_palm_dom"/>
</dbReference>
<dbReference type="Proteomes" id="UP001220010">
    <property type="component" value="Unassembled WGS sequence"/>
</dbReference>
<dbReference type="SUPFAM" id="SSF56672">
    <property type="entry name" value="DNA/RNA polymerases"/>
    <property type="match status" value="1"/>
</dbReference>
<gene>
    <name evidence="2" type="ORF">P0O15_03220</name>
</gene>
<keyword evidence="3" id="KW-1185">Reference proteome</keyword>
<protein>
    <submittedName>
        <fullName evidence="2">DNA polymerase</fullName>
    </submittedName>
</protein>
<dbReference type="Gene3D" id="1.10.150.20">
    <property type="entry name" value="5' to 3' exonuclease, C-terminal subdomain"/>
    <property type="match status" value="1"/>
</dbReference>
<evidence type="ECO:0000259" key="1">
    <source>
        <dbReference type="Pfam" id="PF00476"/>
    </source>
</evidence>
<sequence length="64" mass="7432">MLERAKITYEERQIAKTLNYGTIFGGGADMVKTMLANLTNKDAQEFLYRFYRSYPGLRIALHLQ</sequence>